<dbReference type="Gene3D" id="3.40.850.10">
    <property type="entry name" value="Kinesin motor domain"/>
    <property type="match status" value="1"/>
</dbReference>
<dbReference type="GO" id="GO:0008017">
    <property type="term" value="F:microtubule binding"/>
    <property type="evidence" value="ECO:0007669"/>
    <property type="project" value="InterPro"/>
</dbReference>
<protein>
    <recommendedName>
        <fullName evidence="4">Kinesin motor domain-containing protein</fullName>
    </recommendedName>
</protein>
<dbReference type="GO" id="GO:0005875">
    <property type="term" value="C:microtubule associated complex"/>
    <property type="evidence" value="ECO:0007669"/>
    <property type="project" value="TreeGrafter"/>
</dbReference>
<dbReference type="EMBL" id="HBGU01006000">
    <property type="protein sequence ID" value="CAD9403538.1"/>
    <property type="molecule type" value="Transcribed_RNA"/>
</dbReference>
<gene>
    <name evidence="5" type="ORF">CBRE1094_LOCUS3279</name>
</gene>
<accession>A0A7S2BQ51</accession>
<dbReference type="PRINTS" id="PR00380">
    <property type="entry name" value="KINESINHEAVY"/>
</dbReference>
<reference evidence="5" key="1">
    <citation type="submission" date="2021-01" db="EMBL/GenBank/DDBJ databases">
        <authorList>
            <person name="Corre E."/>
            <person name="Pelletier E."/>
            <person name="Niang G."/>
            <person name="Scheremetjew M."/>
            <person name="Finn R."/>
            <person name="Kale V."/>
            <person name="Holt S."/>
            <person name="Cochrane G."/>
            <person name="Meng A."/>
            <person name="Brown T."/>
            <person name="Cohen L."/>
        </authorList>
    </citation>
    <scope>NUCLEOTIDE SEQUENCE</scope>
    <source>
        <strain evidence="5">UTEX LB 985</strain>
    </source>
</reference>
<dbReference type="InterPro" id="IPR027417">
    <property type="entry name" value="P-loop_NTPase"/>
</dbReference>
<dbReference type="PANTHER" id="PTHR47969">
    <property type="entry name" value="CHROMOSOME-ASSOCIATED KINESIN KIF4A-RELATED"/>
    <property type="match status" value="1"/>
</dbReference>
<keyword evidence="1" id="KW-0505">Motor protein</keyword>
<evidence type="ECO:0000313" key="5">
    <source>
        <dbReference type="EMBL" id="CAD9403538.1"/>
    </source>
</evidence>
<feature type="compositionally biased region" description="Polar residues" evidence="3">
    <location>
        <begin position="1"/>
        <end position="12"/>
    </location>
</feature>
<feature type="binding site" evidence="1">
    <location>
        <begin position="423"/>
        <end position="430"/>
    </location>
    <ligand>
        <name>ATP</name>
        <dbReference type="ChEBI" id="CHEBI:30616"/>
    </ligand>
</feature>
<feature type="region of interest" description="Disordered" evidence="3">
    <location>
        <begin position="1"/>
        <end position="34"/>
    </location>
</feature>
<keyword evidence="1" id="KW-0547">Nucleotide-binding</keyword>
<dbReference type="GO" id="GO:0007052">
    <property type="term" value="P:mitotic spindle organization"/>
    <property type="evidence" value="ECO:0007669"/>
    <property type="project" value="TreeGrafter"/>
</dbReference>
<dbReference type="PROSITE" id="PS50067">
    <property type="entry name" value="KINESIN_MOTOR_2"/>
    <property type="match status" value="1"/>
</dbReference>
<evidence type="ECO:0000259" key="4">
    <source>
        <dbReference type="PROSITE" id="PS50067"/>
    </source>
</evidence>
<dbReference type="PANTHER" id="PTHR47969:SF29">
    <property type="entry name" value="KINESIN-LIKE PROTEIN"/>
    <property type="match status" value="1"/>
</dbReference>
<dbReference type="AlphaFoldDB" id="A0A7S2BQ51"/>
<evidence type="ECO:0000256" key="2">
    <source>
        <dbReference type="SAM" id="Coils"/>
    </source>
</evidence>
<feature type="domain" description="Kinesin motor" evidence="4">
    <location>
        <begin position="348"/>
        <end position="706"/>
    </location>
</feature>
<proteinExistence type="inferred from homology"/>
<dbReference type="GO" id="GO:0005524">
    <property type="term" value="F:ATP binding"/>
    <property type="evidence" value="ECO:0007669"/>
    <property type="project" value="UniProtKB-UniRule"/>
</dbReference>
<dbReference type="GO" id="GO:0007018">
    <property type="term" value="P:microtubule-based movement"/>
    <property type="evidence" value="ECO:0007669"/>
    <property type="project" value="InterPro"/>
</dbReference>
<dbReference type="InterPro" id="IPR036961">
    <property type="entry name" value="Kinesin_motor_dom_sf"/>
</dbReference>
<dbReference type="SMART" id="SM00129">
    <property type="entry name" value="KISc"/>
    <property type="match status" value="1"/>
</dbReference>
<dbReference type="Pfam" id="PF00225">
    <property type="entry name" value="Kinesin"/>
    <property type="match status" value="1"/>
</dbReference>
<dbReference type="SUPFAM" id="SSF52540">
    <property type="entry name" value="P-loop containing nucleoside triphosphate hydrolases"/>
    <property type="match status" value="1"/>
</dbReference>
<sequence length="769" mass="82508">MADSAFATSSRLARSPPRRYESPPLQENKNVQRHCGGARKAVMQRKKLPPPVVISIDANTWNRGELQELEPASKDPEAILLERDAVDEYIPLELRGLPEWSGNSCSLLDALIANGLFGCTIVDIRTLARVCKVLKRDMDDNEVWRLCCAALAAQHGLYAPSDSVHWRSLFFDTLWPARGKWNGVEASEATGFRIRVCARLRPRKHESKQDGLVLPLHQRLRLLKKGQKLGSLEEELSGSSQEQLKEALEQQGDISPDLLQALLEAQQVRAVLGQAEQQARGGPNGASEMQIEEGSHAEHVVAAVADAQNDVQKLTQQDHDSIKSAEERVNNDEDAAAKAKKEAEEKAYEEEMAKMAAKSNGSKLLLVQPTKVVMFVPGIGVRPFLFSTVCDENTEQRAVYQRIAQDSVVCALNGMNACVLAYGQTGSGKTHTVFGPSGAIEACAQQAELDAQWNANATRRGPTAHGLAAATKLPASAGVVLRACDELLACRNAPGAACDSIKISAQYIQIYEETLTDLLSGGPVQLREAGDYAMEGTPSGPILQGAAHVQLDALTDALALLRAGELHKKVLATAMNDASSRGHTVFLLSITQRGAGEDGGERLISSQLALVDLAGCEQLKQSKVTGQGAREAIGINSSLLVLGKCITALSEGRRHVPYNECKLTRLLKGAFGGSSRTTCVIAASPDDAHGENTVQALRFGERCATITNSAAIGAVSAAQAMALVDDALATCEQSMCNLEAKDRTSLPAYGALKARHASLQMRRQALVAS</sequence>
<dbReference type="InterPro" id="IPR027640">
    <property type="entry name" value="Kinesin-like_fam"/>
</dbReference>
<name>A0A7S2BQ51_9EUKA</name>
<dbReference type="InterPro" id="IPR001752">
    <property type="entry name" value="Kinesin_motor_dom"/>
</dbReference>
<dbReference type="GO" id="GO:0051231">
    <property type="term" value="P:spindle elongation"/>
    <property type="evidence" value="ECO:0007669"/>
    <property type="project" value="TreeGrafter"/>
</dbReference>
<evidence type="ECO:0000256" key="1">
    <source>
        <dbReference type="PROSITE-ProRule" id="PRU00283"/>
    </source>
</evidence>
<comment type="similarity">
    <text evidence="1">Belongs to the TRAFAC class myosin-kinesin ATPase superfamily. Kinesin family.</text>
</comment>
<keyword evidence="2" id="KW-0175">Coiled coil</keyword>
<keyword evidence="1" id="KW-0067">ATP-binding</keyword>
<evidence type="ECO:0000256" key="3">
    <source>
        <dbReference type="SAM" id="MobiDB-lite"/>
    </source>
</evidence>
<dbReference type="GO" id="GO:0003777">
    <property type="term" value="F:microtubule motor activity"/>
    <property type="evidence" value="ECO:0007669"/>
    <property type="project" value="InterPro"/>
</dbReference>
<feature type="coiled-coil region" evidence="2">
    <location>
        <begin position="297"/>
        <end position="358"/>
    </location>
</feature>
<organism evidence="5">
    <name type="scientific">Haptolina brevifila</name>
    <dbReference type="NCBI Taxonomy" id="156173"/>
    <lineage>
        <taxon>Eukaryota</taxon>
        <taxon>Haptista</taxon>
        <taxon>Haptophyta</taxon>
        <taxon>Prymnesiophyceae</taxon>
        <taxon>Prymnesiales</taxon>
        <taxon>Prymnesiaceae</taxon>
        <taxon>Haptolina</taxon>
    </lineage>
</organism>